<dbReference type="InterPro" id="IPR005645">
    <property type="entry name" value="FSH-like_dom"/>
</dbReference>
<dbReference type="GO" id="GO:0005634">
    <property type="term" value="C:nucleus"/>
    <property type="evidence" value="ECO:0007669"/>
    <property type="project" value="TreeGrafter"/>
</dbReference>
<dbReference type="EMBL" id="KZ851932">
    <property type="protein sequence ID" value="RDH17215.1"/>
    <property type="molecule type" value="Genomic_DNA"/>
</dbReference>
<dbReference type="AlphaFoldDB" id="A0A370BSY7"/>
<evidence type="ECO:0000259" key="3">
    <source>
        <dbReference type="Pfam" id="PF03959"/>
    </source>
</evidence>
<feature type="region of interest" description="Disordered" evidence="2">
    <location>
        <begin position="1"/>
        <end position="21"/>
    </location>
</feature>
<dbReference type="PANTHER" id="PTHR48070:SF6">
    <property type="entry name" value="ESTERASE OVCA2"/>
    <property type="match status" value="1"/>
</dbReference>
<proteinExistence type="predicted"/>
<dbReference type="Proteomes" id="UP000253845">
    <property type="component" value="Unassembled WGS sequence"/>
</dbReference>
<evidence type="ECO:0000256" key="1">
    <source>
        <dbReference type="ARBA" id="ARBA00022801"/>
    </source>
</evidence>
<keyword evidence="1" id="KW-0378">Hydrolase</keyword>
<dbReference type="SUPFAM" id="SSF53474">
    <property type="entry name" value="alpha/beta-Hydrolases"/>
    <property type="match status" value="1"/>
</dbReference>
<gene>
    <name evidence="4" type="ORF">M747DRAFT_356804</name>
</gene>
<dbReference type="Gene3D" id="3.40.50.1820">
    <property type="entry name" value="alpha/beta hydrolase"/>
    <property type="match status" value="1"/>
</dbReference>
<dbReference type="GO" id="GO:0016787">
    <property type="term" value="F:hydrolase activity"/>
    <property type="evidence" value="ECO:0007669"/>
    <property type="project" value="UniProtKB-KW"/>
</dbReference>
<feature type="domain" description="Serine hydrolase" evidence="3">
    <location>
        <begin position="62"/>
        <end position="259"/>
    </location>
</feature>
<dbReference type="Pfam" id="PF03959">
    <property type="entry name" value="FSH1"/>
    <property type="match status" value="1"/>
</dbReference>
<dbReference type="InterPro" id="IPR029058">
    <property type="entry name" value="AB_hydrolase_fold"/>
</dbReference>
<dbReference type="InterPro" id="IPR050593">
    <property type="entry name" value="LovG"/>
</dbReference>
<accession>A0A370BSY7</accession>
<evidence type="ECO:0000256" key="2">
    <source>
        <dbReference type="SAM" id="MobiDB-lite"/>
    </source>
</evidence>
<organism evidence="4 5">
    <name type="scientific">Aspergillus niger ATCC 13496</name>
    <dbReference type="NCBI Taxonomy" id="1353008"/>
    <lineage>
        <taxon>Eukaryota</taxon>
        <taxon>Fungi</taxon>
        <taxon>Dikarya</taxon>
        <taxon>Ascomycota</taxon>
        <taxon>Pezizomycotina</taxon>
        <taxon>Eurotiomycetes</taxon>
        <taxon>Eurotiomycetidae</taxon>
        <taxon>Eurotiales</taxon>
        <taxon>Aspergillaceae</taxon>
        <taxon>Aspergillus</taxon>
        <taxon>Aspergillus subgen. Circumdati</taxon>
    </lineage>
</organism>
<dbReference type="GO" id="GO:0019748">
    <property type="term" value="P:secondary metabolic process"/>
    <property type="evidence" value="ECO:0007669"/>
    <property type="project" value="TreeGrafter"/>
</dbReference>
<dbReference type="VEuPathDB" id="FungiDB:M747DRAFT_356804"/>
<evidence type="ECO:0000313" key="5">
    <source>
        <dbReference type="Proteomes" id="UP000253845"/>
    </source>
</evidence>
<name>A0A370BSY7_ASPNG</name>
<dbReference type="PANTHER" id="PTHR48070">
    <property type="entry name" value="ESTERASE OVCA2"/>
    <property type="match status" value="1"/>
</dbReference>
<protein>
    <recommendedName>
        <fullName evidence="3">Serine hydrolase domain-containing protein</fullName>
    </recommendedName>
</protein>
<evidence type="ECO:0000313" key="4">
    <source>
        <dbReference type="EMBL" id="RDH17215.1"/>
    </source>
</evidence>
<dbReference type="GO" id="GO:0005737">
    <property type="term" value="C:cytoplasm"/>
    <property type="evidence" value="ECO:0007669"/>
    <property type="project" value="TreeGrafter"/>
</dbReference>
<sequence length="341" mass="37873">MPKNSMSMKCNSEQSTVNSTAGRQLDVTTTQCCTSSSTGSQHCNASWSELSSGMPSTSTDLFVGHGQSMDVFHHKTHFLQDALNSGGPQSNRSLPYLKLHYSEAPFDVNVPDLQSKVWGYGIFDCQRISGLEQSVRRVLEQLEQLNPVTGIIGYSTGATLAMIIASLLEKQNRGLVFGVHTTHPPLKFVVAYSGFMLGHPMYRDLYYPRICTPTLLYIGEVDTMITPNSTYRLAERCSHVEIQTFWGTHYVPRNLKTTDAAVNFVYRCLVGEPEKVDKERSRSGPKTVELTLNKRQEPGKAFTAKVPKRRLRMRDATLGKKPAGSAKQGMAVTTRLTTQLV</sequence>
<reference evidence="4 5" key="1">
    <citation type="submission" date="2018-07" db="EMBL/GenBank/DDBJ databases">
        <title>Section-level genome sequencing of Aspergillus section Nigri to investigate inter- and intra-species variation.</title>
        <authorList>
            <consortium name="DOE Joint Genome Institute"/>
            <person name="Vesth T.C."/>
            <person name="Nybo J.L."/>
            <person name="Theobald S."/>
            <person name="Frisvad J.C."/>
            <person name="Larsen T.O."/>
            <person name="Nielsen K.F."/>
            <person name="Hoof J.B."/>
            <person name="Brandl J."/>
            <person name="Salamov A."/>
            <person name="Riley R."/>
            <person name="Gladden J.M."/>
            <person name="Phatale P."/>
            <person name="Nielsen M.T."/>
            <person name="Lyhne E.K."/>
            <person name="Kogle M.E."/>
            <person name="Strasser K."/>
            <person name="McDonnell E."/>
            <person name="Barry K."/>
            <person name="Clum A."/>
            <person name="Chen C."/>
            <person name="Nolan M."/>
            <person name="Sandor L."/>
            <person name="Kuo A."/>
            <person name="Lipzen A."/>
            <person name="Hainaut M."/>
            <person name="Drula E."/>
            <person name="Tsang A."/>
            <person name="Magnuson J.K."/>
            <person name="Henrissat B."/>
            <person name="Wiebenga A."/>
            <person name="Simmons B.A."/>
            <person name="Makela M.R."/>
            <person name="De vries R.P."/>
            <person name="Grigoriev I.V."/>
            <person name="Mortensen U.H."/>
            <person name="Baker S.E."/>
            <person name="Andersen M.R."/>
        </authorList>
    </citation>
    <scope>NUCLEOTIDE SEQUENCE [LARGE SCALE GENOMIC DNA]</scope>
    <source>
        <strain evidence="4 5">ATCC 13496</strain>
    </source>
</reference>